<accession>A0ABP8D2T8</accession>
<feature type="compositionally biased region" description="Polar residues" evidence="1">
    <location>
        <begin position="66"/>
        <end position="76"/>
    </location>
</feature>
<name>A0ABP8D2T8_9ACTN</name>
<dbReference type="EMBL" id="BAABAT010000003">
    <property type="protein sequence ID" value="GAA4246283.1"/>
    <property type="molecule type" value="Genomic_DNA"/>
</dbReference>
<evidence type="ECO:0000256" key="1">
    <source>
        <dbReference type="SAM" id="MobiDB-lite"/>
    </source>
</evidence>
<comment type="caution">
    <text evidence="2">The sequence shown here is derived from an EMBL/GenBank/DDBJ whole genome shotgun (WGS) entry which is preliminary data.</text>
</comment>
<proteinExistence type="predicted"/>
<reference evidence="3" key="1">
    <citation type="journal article" date="2019" name="Int. J. Syst. Evol. Microbiol.">
        <title>The Global Catalogue of Microorganisms (GCM) 10K type strain sequencing project: providing services to taxonomists for standard genome sequencing and annotation.</title>
        <authorList>
            <consortium name="The Broad Institute Genomics Platform"/>
            <consortium name="The Broad Institute Genome Sequencing Center for Infectious Disease"/>
            <person name="Wu L."/>
            <person name="Ma J."/>
        </authorList>
    </citation>
    <scope>NUCLEOTIDE SEQUENCE [LARGE SCALE GENOMIC DNA]</scope>
    <source>
        <strain evidence="3">JCM 17441</strain>
    </source>
</reference>
<keyword evidence="3" id="KW-1185">Reference proteome</keyword>
<evidence type="ECO:0000313" key="2">
    <source>
        <dbReference type="EMBL" id="GAA4246283.1"/>
    </source>
</evidence>
<feature type="compositionally biased region" description="Basic residues" evidence="1">
    <location>
        <begin position="27"/>
        <end position="36"/>
    </location>
</feature>
<organism evidence="2 3">
    <name type="scientific">Dactylosporangium darangshiense</name>
    <dbReference type="NCBI Taxonomy" id="579108"/>
    <lineage>
        <taxon>Bacteria</taxon>
        <taxon>Bacillati</taxon>
        <taxon>Actinomycetota</taxon>
        <taxon>Actinomycetes</taxon>
        <taxon>Micromonosporales</taxon>
        <taxon>Micromonosporaceae</taxon>
        <taxon>Dactylosporangium</taxon>
    </lineage>
</organism>
<feature type="compositionally biased region" description="Basic residues" evidence="1">
    <location>
        <begin position="46"/>
        <end position="65"/>
    </location>
</feature>
<dbReference type="Proteomes" id="UP001500620">
    <property type="component" value="Unassembled WGS sequence"/>
</dbReference>
<feature type="region of interest" description="Disordered" evidence="1">
    <location>
        <begin position="1"/>
        <end position="83"/>
    </location>
</feature>
<evidence type="ECO:0000313" key="3">
    <source>
        <dbReference type="Proteomes" id="UP001500620"/>
    </source>
</evidence>
<evidence type="ECO:0008006" key="4">
    <source>
        <dbReference type="Google" id="ProtNLM"/>
    </source>
</evidence>
<sequence>MVPGAGRYVDGSGTVPRLSAGYDKTGKGRTPRRHPAVQRTAECRGLKKRHARRSKVRRAQRRRTNKPQNNKPQSDQRLGHVVT</sequence>
<gene>
    <name evidence="2" type="ORF">GCM10022255_016930</name>
</gene>
<protein>
    <recommendedName>
        <fullName evidence="4">Transposase</fullName>
    </recommendedName>
</protein>